<evidence type="ECO:0000256" key="5">
    <source>
        <dbReference type="ARBA" id="ARBA00022741"/>
    </source>
</evidence>
<keyword evidence="11" id="KW-0267">Excision nuclease</keyword>
<evidence type="ECO:0000256" key="13">
    <source>
        <dbReference type="ARBA" id="ARBA00023204"/>
    </source>
</evidence>
<evidence type="ECO:0000256" key="8">
    <source>
        <dbReference type="ARBA" id="ARBA00022771"/>
    </source>
</evidence>
<evidence type="ECO:0000256" key="10">
    <source>
        <dbReference type="ARBA" id="ARBA00022840"/>
    </source>
</evidence>
<keyword evidence="3" id="KW-0479">Metal-binding</keyword>
<reference evidence="16" key="1">
    <citation type="submission" date="2013-08" db="EMBL/GenBank/DDBJ databases">
        <authorList>
            <person name="Mendez C."/>
            <person name="Richter M."/>
            <person name="Ferrer M."/>
            <person name="Sanchez J."/>
        </authorList>
    </citation>
    <scope>NUCLEOTIDE SEQUENCE</scope>
</reference>
<sequence>MIVDSFEVTESEGTRLAEAVELARQLGDGLVIVRRAKGERTTYSSRRACPECGFSVEELAPRMFSFNNPFGACPECLGIGATLHADPARIVPDREKPLGKAIAVWGLTPTAGALSRFAAAFGYDPRRPIRELSEKGWKALMYGTDRSVGLSGSGPSEWWGAGWLREGLVAAVERRWKQTKSEGAKEYYLGFLSFIPCRACGGAGCGPRASRSRSDRGRSPTSRP</sequence>
<dbReference type="GO" id="GO:0008270">
    <property type="term" value="F:zinc ion binding"/>
    <property type="evidence" value="ECO:0007669"/>
    <property type="project" value="UniProtKB-KW"/>
</dbReference>
<gene>
    <name evidence="16" type="ORF">B1B_05133</name>
</gene>
<comment type="caution">
    <text evidence="16">The sequence shown here is derived from an EMBL/GenBank/DDBJ whole genome shotgun (WGS) entry which is preliminary data.</text>
</comment>
<dbReference type="Pfam" id="PF17755">
    <property type="entry name" value="UvrA_DNA-bind"/>
    <property type="match status" value="1"/>
</dbReference>
<keyword evidence="13" id="KW-0234">DNA repair</keyword>
<keyword evidence="12" id="KW-0238">DNA-binding</keyword>
<evidence type="ECO:0000256" key="7">
    <source>
        <dbReference type="ARBA" id="ARBA00022769"/>
    </source>
</evidence>
<keyword evidence="8" id="KW-0863">Zinc-finger</keyword>
<dbReference type="InterPro" id="IPR013815">
    <property type="entry name" value="ATP_grasp_subdomain_1"/>
</dbReference>
<evidence type="ECO:0000256" key="11">
    <source>
        <dbReference type="ARBA" id="ARBA00022881"/>
    </source>
</evidence>
<keyword evidence="5" id="KW-0547">Nucleotide-binding</keyword>
<keyword evidence="4" id="KW-0677">Repeat</keyword>
<evidence type="ECO:0000256" key="2">
    <source>
        <dbReference type="ARBA" id="ARBA00022490"/>
    </source>
</evidence>
<dbReference type="Gene3D" id="3.30.1490.20">
    <property type="entry name" value="ATP-grasp fold, A domain"/>
    <property type="match status" value="1"/>
</dbReference>
<dbReference type="GO" id="GO:0006281">
    <property type="term" value="P:DNA repair"/>
    <property type="evidence" value="ECO:0007669"/>
    <property type="project" value="UniProtKB-KW"/>
</dbReference>
<keyword evidence="9" id="KW-0862">Zinc</keyword>
<dbReference type="GO" id="GO:0005737">
    <property type="term" value="C:cytoplasm"/>
    <property type="evidence" value="ECO:0007669"/>
    <property type="project" value="UniProtKB-SubCell"/>
</dbReference>
<evidence type="ECO:0000256" key="12">
    <source>
        <dbReference type="ARBA" id="ARBA00023125"/>
    </source>
</evidence>
<dbReference type="AlphaFoldDB" id="T1BNM1"/>
<dbReference type="EMBL" id="AUZY01003230">
    <property type="protein sequence ID" value="EQD70198.1"/>
    <property type="molecule type" value="Genomic_DNA"/>
</dbReference>
<evidence type="ECO:0000256" key="4">
    <source>
        <dbReference type="ARBA" id="ARBA00022737"/>
    </source>
</evidence>
<keyword evidence="7" id="KW-0228">DNA excision</keyword>
<evidence type="ECO:0000256" key="6">
    <source>
        <dbReference type="ARBA" id="ARBA00022763"/>
    </source>
</evidence>
<evidence type="ECO:0000256" key="14">
    <source>
        <dbReference type="SAM" id="MobiDB-lite"/>
    </source>
</evidence>
<proteinExistence type="predicted"/>
<evidence type="ECO:0000256" key="3">
    <source>
        <dbReference type="ARBA" id="ARBA00022723"/>
    </source>
</evidence>
<evidence type="ECO:0000256" key="9">
    <source>
        <dbReference type="ARBA" id="ARBA00022833"/>
    </source>
</evidence>
<protein>
    <submittedName>
        <fullName evidence="16">Excinuclease ABC, A subunit</fullName>
    </submittedName>
</protein>
<dbReference type="GO" id="GO:0005524">
    <property type="term" value="F:ATP binding"/>
    <property type="evidence" value="ECO:0007669"/>
    <property type="project" value="UniProtKB-KW"/>
</dbReference>
<dbReference type="GO" id="GO:0003677">
    <property type="term" value="F:DNA binding"/>
    <property type="evidence" value="ECO:0007669"/>
    <property type="project" value="UniProtKB-KW"/>
</dbReference>
<comment type="subcellular location">
    <subcellularLocation>
        <location evidence="1">Cytoplasm</location>
    </subcellularLocation>
</comment>
<dbReference type="PANTHER" id="PTHR43152:SF3">
    <property type="entry name" value="UVRABC SYSTEM PROTEIN A"/>
    <property type="match status" value="1"/>
</dbReference>
<evidence type="ECO:0000313" key="16">
    <source>
        <dbReference type="EMBL" id="EQD70198.1"/>
    </source>
</evidence>
<dbReference type="InterPro" id="IPR041552">
    <property type="entry name" value="UvrA_DNA-bd"/>
</dbReference>
<accession>T1BNM1</accession>
<keyword evidence="10" id="KW-0067">ATP-binding</keyword>
<evidence type="ECO:0000259" key="15">
    <source>
        <dbReference type="Pfam" id="PF17755"/>
    </source>
</evidence>
<keyword evidence="6" id="KW-0227">DNA damage</keyword>
<feature type="region of interest" description="Disordered" evidence="14">
    <location>
        <begin position="205"/>
        <end position="224"/>
    </location>
</feature>
<name>T1BNM1_9ZZZZ</name>
<dbReference type="Gene3D" id="1.20.1580.10">
    <property type="entry name" value="ABC transporter ATPase like domain"/>
    <property type="match status" value="1"/>
</dbReference>
<organism evidence="16">
    <name type="scientific">mine drainage metagenome</name>
    <dbReference type="NCBI Taxonomy" id="410659"/>
    <lineage>
        <taxon>unclassified sequences</taxon>
        <taxon>metagenomes</taxon>
        <taxon>ecological metagenomes</taxon>
    </lineage>
</organism>
<feature type="domain" description="UvrA DNA-binding" evidence="15">
    <location>
        <begin position="86"/>
        <end position="188"/>
    </location>
</feature>
<evidence type="ECO:0000256" key="1">
    <source>
        <dbReference type="ARBA" id="ARBA00004496"/>
    </source>
</evidence>
<reference evidence="16" key="2">
    <citation type="journal article" date="2014" name="ISME J.">
        <title>Microbial stratification in low pH oxic and suboxic macroscopic growths along an acid mine drainage.</title>
        <authorList>
            <person name="Mendez-Garcia C."/>
            <person name="Mesa V."/>
            <person name="Sprenger R.R."/>
            <person name="Richter M."/>
            <person name="Diez M.S."/>
            <person name="Solano J."/>
            <person name="Bargiela R."/>
            <person name="Golyshina O.V."/>
            <person name="Manteca A."/>
            <person name="Ramos J.L."/>
            <person name="Gallego J.R."/>
            <person name="Llorente I."/>
            <person name="Martins Dos Santos V.A."/>
            <person name="Jensen O.N."/>
            <person name="Pelaez A.I."/>
            <person name="Sanchez J."/>
            <person name="Ferrer M."/>
        </authorList>
    </citation>
    <scope>NUCLEOTIDE SEQUENCE</scope>
</reference>
<keyword evidence="2" id="KW-0963">Cytoplasm</keyword>
<dbReference type="PANTHER" id="PTHR43152">
    <property type="entry name" value="UVRABC SYSTEM PROTEIN A"/>
    <property type="match status" value="1"/>
</dbReference>
<dbReference type="Gene3D" id="1.10.8.280">
    <property type="entry name" value="ABC transporter ATPase domain-like"/>
    <property type="match status" value="1"/>
</dbReference>
<dbReference type="GO" id="GO:0004518">
    <property type="term" value="F:nuclease activity"/>
    <property type="evidence" value="ECO:0007669"/>
    <property type="project" value="UniProtKB-KW"/>
</dbReference>